<protein>
    <submittedName>
        <fullName evidence="1">Uncharacterized protein</fullName>
    </submittedName>
</protein>
<evidence type="ECO:0000313" key="1">
    <source>
        <dbReference type="EMBL" id="MDT0340601.1"/>
    </source>
</evidence>
<dbReference type="RefSeq" id="WP_310838521.1">
    <property type="nucleotide sequence ID" value="NZ_JAVLSM010000016.1"/>
</dbReference>
<comment type="caution">
    <text evidence="1">The sequence shown here is derived from an EMBL/GenBank/DDBJ whole genome shotgun (WGS) entry which is preliminary data.</text>
</comment>
<organism evidence="1">
    <name type="scientific">Herbaspirillum huttiense subsp. nephrolepidis</name>
    <dbReference type="NCBI Taxonomy" id="3075126"/>
    <lineage>
        <taxon>Bacteria</taxon>
        <taxon>Pseudomonadati</taxon>
        <taxon>Pseudomonadota</taxon>
        <taxon>Betaproteobacteria</taxon>
        <taxon>Burkholderiales</taxon>
        <taxon>Oxalobacteraceae</taxon>
        <taxon>Herbaspirillum</taxon>
    </lineage>
</organism>
<sequence length="157" mass="18655">MFDFMTDEISDEDRVPYKVIRLWLLSLYHTYCRSKILSIDRRGIAWEENEDELAYAYEEMEGALRRPIENLMLEILALILMAGCGSTLFYKYHCSEIKRILGENDFSELNSLLPEEEKEEFAFDLILLQRDPHVDEEIRALIQYDGWKIMIGSFDRK</sequence>
<proteinExistence type="predicted"/>
<gene>
    <name evidence="1" type="ORF">RJN63_27470</name>
</gene>
<reference evidence="1" key="1">
    <citation type="submission" date="2023-02" db="EMBL/GenBank/DDBJ databases">
        <title>Description of Herbaspirillum huttiense subsp. nephrolepsisexaltata and Herbaspirillum huttiense subsp. lycopersicon.</title>
        <authorList>
            <person name="Poudel M."/>
            <person name="Sharma A."/>
            <person name="Goss E."/>
            <person name="Tapia J.H."/>
            <person name="Harmon C.M."/>
            <person name="Jones J.B."/>
        </authorList>
    </citation>
    <scope>NUCLEOTIDE SEQUENCE</scope>
    <source>
        <strain evidence="1">NC40101</strain>
    </source>
</reference>
<name>A0AAE4KBG0_9BURK</name>
<accession>A0AAE4KBG0</accession>
<dbReference type="AlphaFoldDB" id="A0AAE4KBG0"/>
<dbReference type="EMBL" id="JAVRAA010000024">
    <property type="protein sequence ID" value="MDT0340601.1"/>
    <property type="molecule type" value="Genomic_DNA"/>
</dbReference>